<proteinExistence type="predicted"/>
<keyword evidence="3" id="KW-1185">Reference proteome</keyword>
<feature type="region of interest" description="Disordered" evidence="1">
    <location>
        <begin position="37"/>
        <end position="98"/>
    </location>
</feature>
<dbReference type="Proteomes" id="UP000008383">
    <property type="component" value="Unassembled WGS sequence"/>
</dbReference>
<dbReference type="KEGG" id="tve:TRV_01303"/>
<dbReference type="RefSeq" id="XP_003024535.1">
    <property type="nucleotide sequence ID" value="XM_003024489.1"/>
</dbReference>
<comment type="caution">
    <text evidence="2">The sequence shown here is derived from an EMBL/GenBank/DDBJ whole genome shotgun (WGS) entry which is preliminary data.</text>
</comment>
<sequence>MTNHRLTSASQAGMHLAWHPWPNLGNFACVFLAKKRRDEGERQEEAKKKAKRGKSKERPARQKRERERETTGSTSSSKKASRQAGKQASKQAAEEKKESCLASPYLFKCLGRPPSLPPSRRSCRCLVLPFLPNRRPQRLL</sequence>
<accession>D4D2J8</accession>
<dbReference type="HOGENOM" id="CLU_1836577_0_0_1"/>
<feature type="compositionally biased region" description="Low complexity" evidence="1">
    <location>
        <begin position="71"/>
        <end position="91"/>
    </location>
</feature>
<dbReference type="AlphaFoldDB" id="D4D2J8"/>
<name>D4D2J8_TRIVH</name>
<feature type="compositionally biased region" description="Basic and acidic residues" evidence="1">
    <location>
        <begin position="56"/>
        <end position="70"/>
    </location>
</feature>
<evidence type="ECO:0000313" key="3">
    <source>
        <dbReference type="Proteomes" id="UP000008383"/>
    </source>
</evidence>
<organism evidence="2 3">
    <name type="scientific">Trichophyton verrucosum (strain HKI 0517)</name>
    <dbReference type="NCBI Taxonomy" id="663202"/>
    <lineage>
        <taxon>Eukaryota</taxon>
        <taxon>Fungi</taxon>
        <taxon>Dikarya</taxon>
        <taxon>Ascomycota</taxon>
        <taxon>Pezizomycotina</taxon>
        <taxon>Eurotiomycetes</taxon>
        <taxon>Eurotiomycetidae</taxon>
        <taxon>Onygenales</taxon>
        <taxon>Arthrodermataceae</taxon>
        <taxon>Trichophyton</taxon>
    </lineage>
</organism>
<feature type="compositionally biased region" description="Basic and acidic residues" evidence="1">
    <location>
        <begin position="37"/>
        <end position="47"/>
    </location>
</feature>
<evidence type="ECO:0000313" key="2">
    <source>
        <dbReference type="EMBL" id="EFE43924.1"/>
    </source>
</evidence>
<dbReference type="EMBL" id="ACYE01000072">
    <property type="protein sequence ID" value="EFE43924.1"/>
    <property type="molecule type" value="Genomic_DNA"/>
</dbReference>
<reference evidence="3" key="1">
    <citation type="journal article" date="2011" name="Genome Biol.">
        <title>Comparative and functional genomics provide insights into the pathogenicity of dermatophytic fungi.</title>
        <authorList>
            <person name="Burmester A."/>
            <person name="Shelest E."/>
            <person name="Gloeckner G."/>
            <person name="Heddergott C."/>
            <person name="Schindler S."/>
            <person name="Staib P."/>
            <person name="Heidel A."/>
            <person name="Felder M."/>
            <person name="Petzold A."/>
            <person name="Szafranski K."/>
            <person name="Feuermann M."/>
            <person name="Pedruzzi I."/>
            <person name="Priebe S."/>
            <person name="Groth M."/>
            <person name="Winkler R."/>
            <person name="Li W."/>
            <person name="Kniemeyer O."/>
            <person name="Schroeckh V."/>
            <person name="Hertweck C."/>
            <person name="Hube B."/>
            <person name="White T.C."/>
            <person name="Platzer M."/>
            <person name="Guthke R."/>
            <person name="Heitman J."/>
            <person name="Woestemeyer J."/>
            <person name="Zipfel P.F."/>
            <person name="Monod M."/>
            <person name="Brakhage A.A."/>
        </authorList>
    </citation>
    <scope>NUCLEOTIDE SEQUENCE [LARGE SCALE GENOMIC DNA]</scope>
    <source>
        <strain evidence="3">HKI 0517</strain>
    </source>
</reference>
<gene>
    <name evidence="2" type="ORF">TRV_01303</name>
</gene>
<evidence type="ECO:0000256" key="1">
    <source>
        <dbReference type="SAM" id="MobiDB-lite"/>
    </source>
</evidence>
<dbReference type="GeneID" id="9579757"/>
<protein>
    <submittedName>
        <fullName evidence="2">Uncharacterized protein</fullName>
    </submittedName>
</protein>